<dbReference type="PROSITE" id="PS00070">
    <property type="entry name" value="ALDEHYDE_DEHYDR_CYS"/>
    <property type="match status" value="1"/>
</dbReference>
<evidence type="ECO:0000259" key="5">
    <source>
        <dbReference type="Pfam" id="PF00171"/>
    </source>
</evidence>
<dbReference type="GO" id="GO:0005829">
    <property type="term" value="C:cytosol"/>
    <property type="evidence" value="ECO:0007669"/>
    <property type="project" value="TreeGrafter"/>
</dbReference>
<dbReference type="OrthoDB" id="9812625at2"/>
<dbReference type="EMBL" id="FMWJ01000016">
    <property type="protein sequence ID" value="SCZ69077.1"/>
    <property type="molecule type" value="Genomic_DNA"/>
</dbReference>
<dbReference type="PANTHER" id="PTHR43353">
    <property type="entry name" value="SUCCINATE-SEMIALDEHYDE DEHYDROGENASE, MITOCHONDRIAL"/>
    <property type="match status" value="1"/>
</dbReference>
<evidence type="ECO:0000256" key="4">
    <source>
        <dbReference type="RuleBase" id="RU003345"/>
    </source>
</evidence>
<dbReference type="Gene3D" id="3.40.605.10">
    <property type="entry name" value="Aldehyde Dehydrogenase, Chain A, domain 1"/>
    <property type="match status" value="1"/>
</dbReference>
<dbReference type="PROSITE" id="PS00687">
    <property type="entry name" value="ALDEHYDE_DEHYDR_GLU"/>
    <property type="match status" value="1"/>
</dbReference>
<accession>A0A1G5R4X2</accession>
<dbReference type="Gene3D" id="3.40.309.10">
    <property type="entry name" value="Aldehyde Dehydrogenase, Chain A, domain 2"/>
    <property type="match status" value="1"/>
</dbReference>
<dbReference type="InterPro" id="IPR016163">
    <property type="entry name" value="Ald_DH_C"/>
</dbReference>
<keyword evidence="2 4" id="KW-0560">Oxidoreductase</keyword>
<reference evidence="7" key="1">
    <citation type="submission" date="2016-10" db="EMBL/GenBank/DDBJ databases">
        <authorList>
            <person name="Varghese N."/>
            <person name="Submissions S."/>
        </authorList>
    </citation>
    <scope>NUCLEOTIDE SEQUENCE [LARGE SCALE GENOMIC DNA]</scope>
    <source>
        <strain evidence="7">ATCC 29999</strain>
    </source>
</reference>
<keyword evidence="7" id="KW-1185">Reference proteome</keyword>
<dbReference type="FunFam" id="3.40.309.10:FF:000004">
    <property type="entry name" value="Succinate-semialdehyde dehydrogenase I"/>
    <property type="match status" value="1"/>
</dbReference>
<dbReference type="GeneID" id="45656190"/>
<evidence type="ECO:0000313" key="6">
    <source>
        <dbReference type="EMBL" id="SCZ69077.1"/>
    </source>
</evidence>
<feature type="domain" description="Aldehyde dehydrogenase" evidence="5">
    <location>
        <begin position="26"/>
        <end position="485"/>
    </location>
</feature>
<evidence type="ECO:0000256" key="3">
    <source>
        <dbReference type="PROSITE-ProRule" id="PRU10007"/>
    </source>
</evidence>
<dbReference type="STRING" id="29488.KS18_06425"/>
<organism evidence="6 7">
    <name type="scientific">Photorhabdus luminescens</name>
    <name type="common">Xenorhabdus luminescens</name>
    <dbReference type="NCBI Taxonomy" id="29488"/>
    <lineage>
        <taxon>Bacteria</taxon>
        <taxon>Pseudomonadati</taxon>
        <taxon>Pseudomonadota</taxon>
        <taxon>Gammaproteobacteria</taxon>
        <taxon>Enterobacterales</taxon>
        <taxon>Morganellaceae</taxon>
        <taxon>Photorhabdus</taxon>
    </lineage>
</organism>
<proteinExistence type="inferred from homology"/>
<dbReference type="NCBIfam" id="TIGR01780">
    <property type="entry name" value="SSADH"/>
    <property type="match status" value="1"/>
</dbReference>
<dbReference type="RefSeq" id="WP_049583186.1">
    <property type="nucleotide sequence ID" value="NZ_CAWQXX010000021.1"/>
</dbReference>
<dbReference type="InterPro" id="IPR010102">
    <property type="entry name" value="Succ_semiAld_DH"/>
</dbReference>
<dbReference type="InterPro" id="IPR016161">
    <property type="entry name" value="Ald_DH/histidinol_DH"/>
</dbReference>
<dbReference type="InterPro" id="IPR016160">
    <property type="entry name" value="Ald_DH_CS_CYS"/>
</dbReference>
<dbReference type="CDD" id="cd07103">
    <property type="entry name" value="ALDH_F5_SSADH_GabD"/>
    <property type="match status" value="1"/>
</dbReference>
<dbReference type="AlphaFoldDB" id="A0A1G5R4X2"/>
<dbReference type="PANTHER" id="PTHR43353:SF5">
    <property type="entry name" value="SUCCINATE-SEMIALDEHYDE DEHYDROGENASE, MITOCHONDRIAL"/>
    <property type="match status" value="1"/>
</dbReference>
<gene>
    <name evidence="6" type="ORF">SAMN02982990_03130</name>
</gene>
<dbReference type="FunFam" id="3.40.605.10:FF:000005">
    <property type="entry name" value="Succinate-semialdehyde dehydrogenase I"/>
    <property type="match status" value="1"/>
</dbReference>
<dbReference type="InterPro" id="IPR015590">
    <property type="entry name" value="Aldehyde_DH_dom"/>
</dbReference>
<dbReference type="Pfam" id="PF00171">
    <property type="entry name" value="Aldedh"/>
    <property type="match status" value="1"/>
</dbReference>
<evidence type="ECO:0000256" key="1">
    <source>
        <dbReference type="ARBA" id="ARBA00009986"/>
    </source>
</evidence>
<dbReference type="SUPFAM" id="SSF53720">
    <property type="entry name" value="ALDH-like"/>
    <property type="match status" value="1"/>
</dbReference>
<dbReference type="InterPro" id="IPR050740">
    <property type="entry name" value="Aldehyde_DH_Superfamily"/>
</dbReference>
<sequence length="496" mass="53153">MTNNVNTELNVNIELLRQQAYINGQWVDADNQATFKVTNPANGEVIAHVSNVGAAETERAIAAAQQALPAWRAMTAKQRSQILQRWFQLMMANQQALAELLSREQGKSQAEAMGEIAYGASFIEWFAEEGKRTYGETIPSPMPGRRIVTIKQPIGVVAAITPWNFPNAMITRKVGPALAAGCTVILKPASETPLSALALAALAEQAGVPAGVFNVVTGIDAKTIGGVLTQSPIVRKLSFTGSTRIGKLLMAQSADTVKKLSLELGGNAPFIVFDDADIDAAVQGALIAKFRNSGQTCVCANRILVQETIYDIFAERLAQAVNRLQVGPASDAKSQQGPLINQAAVDKVEEHINDAISHGARILAGGKPHALGGLFFEPTVLADVNESMLISQEETFGPIAPLFKFRDEAEAIRLANDTEFGLAAYFYSRDIGRIYRVAEALESGMVGINEGLISNEVAPFGGIKQSGLGREGSRYGIEDYLEVKYLCFGGIEDTGV</sequence>
<name>A0A1G5R4X2_PHOLU</name>
<dbReference type="Proteomes" id="UP000183223">
    <property type="component" value="Unassembled WGS sequence"/>
</dbReference>
<dbReference type="InterPro" id="IPR029510">
    <property type="entry name" value="Ald_DH_CS_GLU"/>
</dbReference>
<evidence type="ECO:0000313" key="7">
    <source>
        <dbReference type="Proteomes" id="UP000183223"/>
    </source>
</evidence>
<comment type="similarity">
    <text evidence="1 4">Belongs to the aldehyde dehydrogenase family.</text>
</comment>
<protein>
    <submittedName>
        <fullName evidence="6">Succinate semialdehyde dehydrogenase</fullName>
    </submittedName>
</protein>
<evidence type="ECO:0000256" key="2">
    <source>
        <dbReference type="ARBA" id="ARBA00023002"/>
    </source>
</evidence>
<dbReference type="GO" id="GO:0004777">
    <property type="term" value="F:succinate-semialdehyde dehydrogenase (NAD+) activity"/>
    <property type="evidence" value="ECO:0007669"/>
    <property type="project" value="TreeGrafter"/>
</dbReference>
<feature type="active site" evidence="3">
    <location>
        <position position="263"/>
    </location>
</feature>
<dbReference type="InterPro" id="IPR016162">
    <property type="entry name" value="Ald_DH_N"/>
</dbReference>
<dbReference type="GO" id="GO:0009450">
    <property type="term" value="P:gamma-aminobutyric acid catabolic process"/>
    <property type="evidence" value="ECO:0007669"/>
    <property type="project" value="InterPro"/>
</dbReference>